<evidence type="ECO:0000259" key="8">
    <source>
        <dbReference type="Pfam" id="PF00082"/>
    </source>
</evidence>
<dbReference type="Proteomes" id="UP001144036">
    <property type="component" value="Unassembled WGS sequence"/>
</dbReference>
<dbReference type="PANTHER" id="PTHR43806">
    <property type="entry name" value="PEPTIDASE S8"/>
    <property type="match status" value="1"/>
</dbReference>
<dbReference type="PANTHER" id="PTHR43806:SF11">
    <property type="entry name" value="CEREVISIN-RELATED"/>
    <property type="match status" value="1"/>
</dbReference>
<name>A0ABT4SCT5_9ACTN</name>
<dbReference type="Pfam" id="PF00082">
    <property type="entry name" value="Peptidase_S8"/>
    <property type="match status" value="1"/>
</dbReference>
<evidence type="ECO:0000256" key="5">
    <source>
        <dbReference type="PROSITE-ProRule" id="PRU01240"/>
    </source>
</evidence>
<keyword evidence="6" id="KW-1133">Transmembrane helix</keyword>
<evidence type="ECO:0000256" key="6">
    <source>
        <dbReference type="SAM" id="Phobius"/>
    </source>
</evidence>
<dbReference type="PROSITE" id="PS51892">
    <property type="entry name" value="SUBTILASE"/>
    <property type="match status" value="1"/>
</dbReference>
<evidence type="ECO:0000313" key="10">
    <source>
        <dbReference type="Proteomes" id="UP001144036"/>
    </source>
</evidence>
<keyword evidence="2 5" id="KW-0645">Protease</keyword>
<evidence type="ECO:0000256" key="7">
    <source>
        <dbReference type="SAM" id="SignalP"/>
    </source>
</evidence>
<feature type="active site" description="Charge relay system" evidence="5">
    <location>
        <position position="97"/>
    </location>
</feature>
<dbReference type="Gene3D" id="3.40.50.200">
    <property type="entry name" value="Peptidase S8/S53 domain"/>
    <property type="match status" value="1"/>
</dbReference>
<feature type="active site" description="Charge relay system" evidence="5">
    <location>
        <position position="274"/>
    </location>
</feature>
<feature type="transmembrane region" description="Helical" evidence="6">
    <location>
        <begin position="363"/>
        <end position="382"/>
    </location>
</feature>
<keyword evidence="6" id="KW-0472">Membrane</keyword>
<feature type="signal peptide" evidence="7">
    <location>
        <begin position="1"/>
        <end position="26"/>
    </location>
</feature>
<dbReference type="SUPFAM" id="SSF52743">
    <property type="entry name" value="Subtilisin-like"/>
    <property type="match status" value="1"/>
</dbReference>
<evidence type="ECO:0000256" key="2">
    <source>
        <dbReference type="ARBA" id="ARBA00022670"/>
    </source>
</evidence>
<feature type="chain" id="PRO_5047530592" evidence="7">
    <location>
        <begin position="27"/>
        <end position="400"/>
    </location>
</feature>
<keyword evidence="7" id="KW-0732">Signal</keyword>
<evidence type="ECO:0000256" key="3">
    <source>
        <dbReference type="ARBA" id="ARBA00022801"/>
    </source>
</evidence>
<evidence type="ECO:0000256" key="1">
    <source>
        <dbReference type="ARBA" id="ARBA00011073"/>
    </source>
</evidence>
<protein>
    <submittedName>
        <fullName evidence="9">S8 family serine peptidase</fullName>
    </submittedName>
</protein>
<dbReference type="PROSITE" id="PS00136">
    <property type="entry name" value="SUBTILASE_ASP"/>
    <property type="match status" value="1"/>
</dbReference>
<keyword evidence="10" id="KW-1185">Reference proteome</keyword>
<dbReference type="InterPro" id="IPR036852">
    <property type="entry name" value="Peptidase_S8/S53_dom_sf"/>
</dbReference>
<feature type="active site" description="Charge relay system" evidence="5">
    <location>
        <position position="64"/>
    </location>
</feature>
<dbReference type="RefSeq" id="WP_270155676.1">
    <property type="nucleotide sequence ID" value="NZ_JAPNNL010000052.1"/>
</dbReference>
<comment type="caution">
    <text evidence="9">The sequence shown here is derived from an EMBL/GenBank/DDBJ whole genome shotgun (WGS) entry which is preliminary data.</text>
</comment>
<evidence type="ECO:0000256" key="4">
    <source>
        <dbReference type="ARBA" id="ARBA00022825"/>
    </source>
</evidence>
<keyword evidence="4 5" id="KW-0720">Serine protease</keyword>
<reference evidence="9" key="1">
    <citation type="submission" date="2022-11" db="EMBL/GenBank/DDBJ databases">
        <title>Nonomuraea corallina sp. nov., a new species of the genus Nonomuraea isolated from sea side sediment in Thai sea.</title>
        <authorList>
            <person name="Ngamcharungchit C."/>
            <person name="Matsumoto A."/>
            <person name="Suriyachadkun C."/>
            <person name="Panbangred W."/>
            <person name="Inahashi Y."/>
            <person name="Intra B."/>
        </authorList>
    </citation>
    <scope>NUCLEOTIDE SEQUENCE</scope>
    <source>
        <strain evidence="9">MCN248</strain>
    </source>
</reference>
<feature type="domain" description="Peptidase S8/S53" evidence="8">
    <location>
        <begin position="55"/>
        <end position="322"/>
    </location>
</feature>
<evidence type="ECO:0000313" key="9">
    <source>
        <dbReference type="EMBL" id="MDA0634848.1"/>
    </source>
</evidence>
<dbReference type="InterPro" id="IPR000209">
    <property type="entry name" value="Peptidase_S8/S53_dom"/>
</dbReference>
<dbReference type="InterPro" id="IPR050131">
    <property type="entry name" value="Peptidase_S8_subtilisin-like"/>
</dbReference>
<keyword evidence="3 5" id="KW-0378">Hydrolase</keyword>
<gene>
    <name evidence="9" type="ORF">OUY22_15600</name>
</gene>
<sequence>MRSPRLAATAPLLSLLLGLAVPPAAADHETGAAARAKQWQLGALRLADAWRLTRGEGVLVAVLDTGVRGDHPDLRGSVVQGPDLTGAARTGVLWGHHGTAMASLIAGHGHPSRGGANRTDDDHGVLGVAPAAKVLSVRVTLENSDPLRGGRRAGDRHALAKGIRYAVDRGAQVISMSLGGGSGSWKGSAAEEAAVRYAITRGAVLVASSGNDGATTNRRNFPAAYPGVIAVGAVDRRLRPAGFSNRRHLSVVAPGVDIVTATATGQYVVSDGTSSAAAMVAGIAALIRSAYPELSPRHVRRAIERGTRRRPHGGYDAAYGHGVANAALALRAAERLAGPAQALPLPAEHFGDAEPGPPPGSRALVIAALVALALALSARVLLQPRPRTRAEARTGLRPRA</sequence>
<dbReference type="InterPro" id="IPR023827">
    <property type="entry name" value="Peptidase_S8_Asp-AS"/>
</dbReference>
<comment type="similarity">
    <text evidence="1 5">Belongs to the peptidase S8 family.</text>
</comment>
<dbReference type="PRINTS" id="PR00723">
    <property type="entry name" value="SUBTILISIN"/>
</dbReference>
<dbReference type="EMBL" id="JAPNNL010000052">
    <property type="protein sequence ID" value="MDA0634848.1"/>
    <property type="molecule type" value="Genomic_DNA"/>
</dbReference>
<dbReference type="InterPro" id="IPR015500">
    <property type="entry name" value="Peptidase_S8_subtilisin-rel"/>
</dbReference>
<accession>A0ABT4SCT5</accession>
<proteinExistence type="inferred from homology"/>
<organism evidence="9 10">
    <name type="scientific">Nonomuraea corallina</name>
    <dbReference type="NCBI Taxonomy" id="2989783"/>
    <lineage>
        <taxon>Bacteria</taxon>
        <taxon>Bacillati</taxon>
        <taxon>Actinomycetota</taxon>
        <taxon>Actinomycetes</taxon>
        <taxon>Streptosporangiales</taxon>
        <taxon>Streptosporangiaceae</taxon>
        <taxon>Nonomuraea</taxon>
    </lineage>
</organism>
<keyword evidence="6" id="KW-0812">Transmembrane</keyword>